<evidence type="ECO:0008006" key="2">
    <source>
        <dbReference type="Google" id="ProtNLM"/>
    </source>
</evidence>
<organism evidence="1">
    <name type="scientific">Streptomyces sp. SID7499</name>
    <dbReference type="NCBI Taxonomy" id="2706086"/>
    <lineage>
        <taxon>Bacteria</taxon>
        <taxon>Bacillati</taxon>
        <taxon>Actinomycetota</taxon>
        <taxon>Actinomycetes</taxon>
        <taxon>Kitasatosporales</taxon>
        <taxon>Streptomycetaceae</taxon>
        <taxon>Streptomyces</taxon>
    </lineage>
</organism>
<protein>
    <recommendedName>
        <fullName evidence="2">DUF3558 domain-containing protein</fullName>
    </recommendedName>
</protein>
<evidence type="ECO:0000313" key="1">
    <source>
        <dbReference type="EMBL" id="NEE17519.1"/>
    </source>
</evidence>
<dbReference type="AlphaFoldDB" id="A0A6G3XI90"/>
<dbReference type="PROSITE" id="PS51257">
    <property type="entry name" value="PROKAR_LIPOPROTEIN"/>
    <property type="match status" value="1"/>
</dbReference>
<sequence length="183" mass="19962">MKLDRTTLRKRRLISTATLATLILTLSGCGNDGQKREYATPSTLCGISVDGDALAPFLPSGRKITVKDKSYPGAKGCQVIVDNKLIFTTNQMWLKEGSTTAFVAARQSLDATDHSADSGRFRYSEDEAYGKTRDCVDTKYKQELFTIMQASGSTHGDAEAMKRLIISYTKEVEKSAECTAGAL</sequence>
<name>A0A6G3XI90_9ACTN</name>
<gene>
    <name evidence="1" type="ORF">G3M58_65035</name>
</gene>
<dbReference type="EMBL" id="JAAGMN010006721">
    <property type="protein sequence ID" value="NEE17519.1"/>
    <property type="molecule type" value="Genomic_DNA"/>
</dbReference>
<proteinExistence type="predicted"/>
<comment type="caution">
    <text evidence="1">The sequence shown here is derived from an EMBL/GenBank/DDBJ whole genome shotgun (WGS) entry which is preliminary data.</text>
</comment>
<reference evidence="1" key="1">
    <citation type="submission" date="2020-01" db="EMBL/GenBank/DDBJ databases">
        <title>Insect and environment-associated Actinomycetes.</title>
        <authorList>
            <person name="Currrie C."/>
            <person name="Chevrette M."/>
            <person name="Carlson C."/>
            <person name="Stubbendieck R."/>
            <person name="Wendt-Pienkowski E."/>
        </authorList>
    </citation>
    <scope>NUCLEOTIDE SEQUENCE</scope>
    <source>
        <strain evidence="1">SID7499</strain>
    </source>
</reference>
<accession>A0A6G3XI90</accession>